<keyword evidence="8" id="KW-1185">Reference proteome</keyword>
<dbReference type="SMART" id="SM00248">
    <property type="entry name" value="ANK"/>
    <property type="match status" value="6"/>
</dbReference>
<feature type="compositionally biased region" description="Basic and acidic residues" evidence="4">
    <location>
        <begin position="1209"/>
        <end position="1222"/>
    </location>
</feature>
<feature type="compositionally biased region" description="Polar residues" evidence="4">
    <location>
        <begin position="1244"/>
        <end position="1261"/>
    </location>
</feature>
<keyword evidence="1 3" id="KW-0175">Coiled coil</keyword>
<feature type="compositionally biased region" description="Basic and acidic residues" evidence="4">
    <location>
        <begin position="696"/>
        <end position="707"/>
    </location>
</feature>
<feature type="region of interest" description="Disordered" evidence="4">
    <location>
        <begin position="1209"/>
        <end position="1316"/>
    </location>
</feature>
<evidence type="ECO:0008006" key="9">
    <source>
        <dbReference type="Google" id="ProtNLM"/>
    </source>
</evidence>
<dbReference type="Proteomes" id="UP000796761">
    <property type="component" value="Unassembled WGS sequence"/>
</dbReference>
<feature type="compositionally biased region" description="Basic and acidic residues" evidence="4">
    <location>
        <begin position="1277"/>
        <end position="1291"/>
    </location>
</feature>
<organism evidence="7 8">
    <name type="scientific">Zosterops borbonicus</name>
    <dbReference type="NCBI Taxonomy" id="364589"/>
    <lineage>
        <taxon>Eukaryota</taxon>
        <taxon>Metazoa</taxon>
        <taxon>Chordata</taxon>
        <taxon>Craniata</taxon>
        <taxon>Vertebrata</taxon>
        <taxon>Euteleostomi</taxon>
        <taxon>Archelosauria</taxon>
        <taxon>Archosauria</taxon>
        <taxon>Dinosauria</taxon>
        <taxon>Saurischia</taxon>
        <taxon>Theropoda</taxon>
        <taxon>Coelurosauria</taxon>
        <taxon>Aves</taxon>
        <taxon>Neognathae</taxon>
        <taxon>Neoaves</taxon>
        <taxon>Telluraves</taxon>
        <taxon>Australaves</taxon>
        <taxon>Passeriformes</taxon>
        <taxon>Sylvioidea</taxon>
        <taxon>Zosteropidae</taxon>
        <taxon>Zosterops</taxon>
    </lineage>
</organism>
<feature type="compositionally biased region" description="Basic and acidic residues" evidence="4">
    <location>
        <begin position="466"/>
        <end position="484"/>
    </location>
</feature>
<reference evidence="7" key="1">
    <citation type="submission" date="2019-04" db="EMBL/GenBank/DDBJ databases">
        <title>Genome assembly of Zosterops borbonicus 15179.</title>
        <authorList>
            <person name="Leroy T."/>
            <person name="Anselmetti Y."/>
            <person name="Tilak M.-K."/>
            <person name="Nabholz B."/>
        </authorList>
    </citation>
    <scope>NUCLEOTIDE SEQUENCE</scope>
    <source>
        <strain evidence="7">HGM_15179</strain>
        <tissue evidence="7">Muscle</tissue>
    </source>
</reference>
<dbReference type="PRINTS" id="PR01415">
    <property type="entry name" value="ANKYRIN"/>
</dbReference>
<evidence type="ECO:0000256" key="4">
    <source>
        <dbReference type="SAM" id="MobiDB-lite"/>
    </source>
</evidence>
<dbReference type="Pfam" id="PF12001">
    <property type="entry name" value="DUF3496"/>
    <property type="match status" value="1"/>
</dbReference>
<dbReference type="InterPro" id="IPR002110">
    <property type="entry name" value="Ankyrin_rpt"/>
</dbReference>
<feature type="domain" description="DUF3496" evidence="5">
    <location>
        <begin position="2248"/>
        <end position="2362"/>
    </location>
</feature>
<dbReference type="PROSITE" id="PS50297">
    <property type="entry name" value="ANK_REP_REGION"/>
    <property type="match status" value="5"/>
</dbReference>
<feature type="compositionally biased region" description="Acidic residues" evidence="4">
    <location>
        <begin position="746"/>
        <end position="761"/>
    </location>
</feature>
<feature type="region of interest" description="Disordered" evidence="4">
    <location>
        <begin position="1507"/>
        <end position="1526"/>
    </location>
</feature>
<dbReference type="EMBL" id="SWJQ01000193">
    <property type="protein sequence ID" value="TRZ19231.1"/>
    <property type="molecule type" value="Genomic_DNA"/>
</dbReference>
<feature type="compositionally biased region" description="Polar residues" evidence="4">
    <location>
        <begin position="337"/>
        <end position="350"/>
    </location>
</feature>
<dbReference type="InterPro" id="IPR039497">
    <property type="entry name" value="CC144C-like_CC_dom"/>
</dbReference>
<feature type="coiled-coil region" evidence="3">
    <location>
        <begin position="1868"/>
        <end position="1986"/>
    </location>
</feature>
<evidence type="ECO:0000313" key="7">
    <source>
        <dbReference type="EMBL" id="TRZ19231.1"/>
    </source>
</evidence>
<dbReference type="Pfam" id="PF12796">
    <property type="entry name" value="Ank_2"/>
    <property type="match status" value="2"/>
</dbReference>
<evidence type="ECO:0000259" key="6">
    <source>
        <dbReference type="Pfam" id="PF14915"/>
    </source>
</evidence>
<evidence type="ECO:0000256" key="1">
    <source>
        <dbReference type="ARBA" id="ARBA00023054"/>
    </source>
</evidence>
<dbReference type="InterPro" id="IPR036770">
    <property type="entry name" value="Ankyrin_rpt-contain_sf"/>
</dbReference>
<dbReference type="PROSITE" id="PS50088">
    <property type="entry name" value="ANK_REPEAT"/>
    <property type="match status" value="5"/>
</dbReference>
<dbReference type="InterPro" id="IPR021885">
    <property type="entry name" value="DUF3496"/>
</dbReference>
<dbReference type="InterPro" id="IPR050657">
    <property type="entry name" value="Ankyrin_repeat_domain"/>
</dbReference>
<feature type="region of interest" description="Disordered" evidence="4">
    <location>
        <begin position="728"/>
        <end position="763"/>
    </location>
</feature>
<feature type="repeat" description="ANK" evidence="2">
    <location>
        <begin position="165"/>
        <end position="197"/>
    </location>
</feature>
<feature type="compositionally biased region" description="Basic and acidic residues" evidence="4">
    <location>
        <begin position="671"/>
        <end position="683"/>
    </location>
</feature>
<feature type="region of interest" description="Disordered" evidence="4">
    <location>
        <begin position="297"/>
        <end position="514"/>
    </location>
</feature>
<feature type="compositionally biased region" description="Basic and acidic residues" evidence="4">
    <location>
        <begin position="1013"/>
        <end position="1022"/>
    </location>
</feature>
<feature type="compositionally biased region" description="Basic and acidic residues" evidence="4">
    <location>
        <begin position="308"/>
        <end position="322"/>
    </location>
</feature>
<feature type="region of interest" description="Disordered" evidence="4">
    <location>
        <begin position="1"/>
        <end position="24"/>
    </location>
</feature>
<dbReference type="OrthoDB" id="366390at2759"/>
<dbReference type="SUPFAM" id="SSF48403">
    <property type="entry name" value="Ankyrin repeat"/>
    <property type="match status" value="1"/>
</dbReference>
<keyword evidence="2" id="KW-0040">ANK repeat</keyword>
<feature type="domain" description="CCDC144C-like coiled-coil" evidence="6">
    <location>
        <begin position="1410"/>
        <end position="1888"/>
    </location>
</feature>
<dbReference type="PANTHER" id="PTHR24147">
    <property type="entry name" value="ANKYRIN REPEAT DOMAIN 36-RELATED"/>
    <property type="match status" value="1"/>
</dbReference>
<feature type="region of interest" description="Disordered" evidence="4">
    <location>
        <begin position="671"/>
        <end position="713"/>
    </location>
</feature>
<evidence type="ECO:0000256" key="2">
    <source>
        <dbReference type="PROSITE-ProRule" id="PRU00023"/>
    </source>
</evidence>
<feature type="compositionally biased region" description="Basic residues" evidence="4">
    <location>
        <begin position="1"/>
        <end position="13"/>
    </location>
</feature>
<feature type="compositionally biased region" description="Acidic residues" evidence="4">
    <location>
        <begin position="495"/>
        <end position="513"/>
    </location>
</feature>
<feature type="compositionally biased region" description="Acidic residues" evidence="4">
    <location>
        <begin position="402"/>
        <end position="465"/>
    </location>
</feature>
<feature type="coiled-coil region" evidence="3">
    <location>
        <begin position="2028"/>
        <end position="2175"/>
    </location>
</feature>
<sequence length="2443" mass="279184">MKRIFGFGRKRKGQPPPGSASLPCPAGAYELRQKDLGKLHRAAASGDLAQVRQGLRKHGIDGRDKAERTALHLACANGHVDVVTYLVENKCKLNLLDNDNRSPLMKAVQCQQEKCVAILLEHGADPNLADADGNTTLHLAVLSGNTTVAGLLLEHNANIDAQNKEGYTPLILAVSEHHEEVVEFLLKKGADVHARDQCERTPLMTAASGGELNLIKVLLRYGADVSHKDTNGWTAEDYAVIHGYSSLSKQLAEYADWENTGEVSTGGGARGITALSTPHRAAAAGFTLGAPAVDRGAIDDFSQGDSIRSSEKEGSDDSWHTSEEEELDFTPKKLQKPNLTLLMNASQQFRKNNDGGGSGIESPKSPKKSLKQRIPSGANVNKGDSEELFNQDVSAVSHLDAEELEEEEEEEEEEEDENDNGDGDEDYEEEEEEEEDEDFSEGEKEEEDELEDEETQSNEILEEEKTEPKGEINQKSDYFSKSKCEGAAQCGTGDVCDDDEVTKEHDEKEEESVDTPVSFIAGFCERFQENKTAVSPKVMNNEISCKSVPKQAVFQNLNNLQDMQESSNRKSMIEEKFHRNADSCFADSEMTDWKKEIPQPLLDSCGVKEKKSNVSDGFESGNNAWLAEKTLGPESERPASVILEHVDGEDTEEEEYEGVDDEVCKPLKQESENLHFNKQEENLRAAFHSSTEEESSEHKEEEKEGAGKKLQTTVVGDVKNSVCNDKHEVHKASKDSSGALPTVGAEQEEDAESPWDSEEDSEMPRKISCGVLLPAAERHGAHSQILSIRSCWLSKYSFLTVGEYSGSTSHMSSAAEKEDDKDAMENYGVWDKYILETTTLIEKTAHENQTNKAEVSHQEALTKNEESHSAVKELNLKPWEERYEKMWVENEKRELKTNFKNITAELKQLFGENEAERTASLVKEIPEDGFGEELKSSHIISCPVTESSNKLESQGEFGDIKLRLGGKVPKMEIVFPSLGVHPDQNRLKTNVEDTWNTDEEAGINNVDNRKVSLAKGEKKKMPTMETEENDNGNSKNAEQGPAYSLRHSLKSSILGDISNILPKIRPVCTSDENAHSVTEMKLKKYSGFNDDIPKDCLINSNIGETETESLFGSAQESCDTLERNLDEELKRDMERFKIKVGMLQTVFLALEKEKVQLQKEVEKEKSKERCFNMQTVAKEENVDKLNTPPGNITNQKMKERLTLRKNDCLKMEDENTTEEKVNKNFSPEESEFDLNHDIAKKNKGQTSKQKANQQMSSSSGKNFRVPDDSTSSETSQEEGRPAAKTASEKNKVGRQMDVTDDLDLTHSSETTSEDVKLPTSTYKEALLLLEQLTVDHTGSAVLLKIQNILLKYEQIIEHEKNRYAAVWREVRKLKSEKEESKLIAEETQELKSILAHQEVEWKSDIQSLKFTLKQEEEKRLRVETLYEKTREKLRRQEEQYCKEMEEKQQLELQSRNLEMELVTLRKLFKQVEEERDETQRQLSQEKSARALQEGILNNHLWRQKELEEETRRTIGKSSDESDTEREKDLLYKNQLLQDEIAMLRLELDQIRLRHQEEEGKYLEENETLKEKNEDLQKELKLNEETLTQTVFQYNGQLNLLKTESAMLTSKLEQTKESKDRLETEIESFRSRLNTTVQELERHQSSKSDMERTLQRERDEWLRLQDKLHHDLSDVREANKSLSQQLSKAESKANSLENELHQLRQTLREKALLLEMTQKELSQTQCQAKEYDHARQLEKDQVNKLTIKQESMQERLAQLQSENLLLRQQLEDLQNKGIIKEKVVNDVQDRFNDIFNNLRADTEKQIYLVEERNKELNAKCIDLREQVFKYETDKIEREGMIRQLQQELADALKKQSMSEASLEVTTRYRSDLEEDKLRLQKELEKAKTKLREVEEKYLHSEHCVRDLKTAVDEKEREAAASAQKLQDQMLASSETNTTIKQLEEHVQHLEIENTRLEATVQQQSNRIEALQRDLQASASVHNRLEDMIMSLQTAQAAAEDHHKQVQKQNVLALTSKELQSMWEEQFKSRSSLEERVAQLDREKADLFEQCESERKKVKKLMELKRPVELRLDQEMRRNLELQKDFKRLKRLLSRATKKIKVYEEREMESQLNLKGEVKSRYSEMVSEVDRLRTKVAELSQQLDMESKKGMQLEAQNRDLRDELSTLHGNCEKLEKSKCQLKEEVAKLQHRLETNMVDHSQIEQYKREVDERAGQEIRQKLQEVNMFLQAQAASQDRLEHIRASHHASLRNQLKERIRDLECELDKIKNTQQESTFPKECAQAEVEKYKELYQEEVKTRRCLAKKLERANERLEEANAKLLQERHKNKSLLTSSIVSGGLAATPVLYSTALGHLGNNLGLSRSLSLGGGFLSPTENTLSSRNRVAAFVAKVRQELDEKITKELKEATAELETGCAGSSKNLNVDQDPLCRAIEEYRDVLTKNYMI</sequence>
<protein>
    <recommendedName>
        <fullName evidence="9">Ankyrin repeat domain-containing protein 26</fullName>
    </recommendedName>
</protein>
<evidence type="ECO:0000256" key="3">
    <source>
        <dbReference type="SAM" id="Coils"/>
    </source>
</evidence>
<feature type="repeat" description="ANK" evidence="2">
    <location>
        <begin position="66"/>
        <end position="98"/>
    </location>
</feature>
<name>A0A8K1LMN0_9PASS</name>
<dbReference type="Pfam" id="PF14915">
    <property type="entry name" value="CCDC144C"/>
    <property type="match status" value="1"/>
</dbReference>
<comment type="caution">
    <text evidence="7">The sequence shown here is derived from an EMBL/GenBank/DDBJ whole genome shotgun (WGS) entry which is preliminary data.</text>
</comment>
<feature type="repeat" description="ANK" evidence="2">
    <location>
        <begin position="132"/>
        <end position="164"/>
    </location>
</feature>
<feature type="coiled-coil region" evidence="3">
    <location>
        <begin position="1370"/>
        <end position="1488"/>
    </location>
</feature>
<feature type="coiled-coil region" evidence="3">
    <location>
        <begin position="2241"/>
        <end position="2328"/>
    </location>
</feature>
<proteinExistence type="predicted"/>
<feature type="repeat" description="ANK" evidence="2">
    <location>
        <begin position="99"/>
        <end position="131"/>
    </location>
</feature>
<evidence type="ECO:0000259" key="5">
    <source>
        <dbReference type="Pfam" id="PF12001"/>
    </source>
</evidence>
<dbReference type="Gene3D" id="1.25.40.20">
    <property type="entry name" value="Ankyrin repeat-containing domain"/>
    <property type="match status" value="2"/>
</dbReference>
<evidence type="ECO:0000313" key="8">
    <source>
        <dbReference type="Proteomes" id="UP000796761"/>
    </source>
</evidence>
<feature type="region of interest" description="Disordered" evidence="4">
    <location>
        <begin position="1013"/>
        <end position="1042"/>
    </location>
</feature>
<accession>A0A8K1LMN0</accession>
<gene>
    <name evidence="7" type="ORF">HGM15179_007904</name>
</gene>
<feature type="repeat" description="ANK" evidence="2">
    <location>
        <begin position="198"/>
        <end position="230"/>
    </location>
</feature>
<dbReference type="PANTHER" id="PTHR24147:SF53">
    <property type="entry name" value="ANKYRIN REPEAT DOMAIN 26"/>
    <property type="match status" value="1"/>
</dbReference>
<dbReference type="Pfam" id="PF13637">
    <property type="entry name" value="Ank_4"/>
    <property type="match status" value="1"/>
</dbReference>
<feature type="coiled-coil region" evidence="3">
    <location>
        <begin position="1533"/>
        <end position="1832"/>
    </location>
</feature>